<comment type="caution">
    <text evidence="12">The sequence shown here is derived from an EMBL/GenBank/DDBJ whole genome shotgun (WGS) entry which is preliminary data.</text>
</comment>
<dbReference type="PANTHER" id="PTHR33908:SF3">
    <property type="entry name" value="UNDECAPRENYL PHOSPHATE-ALPHA-4-AMINO-4-DEOXY-L-ARABINOSE ARABINOSYL TRANSFERASE"/>
    <property type="match status" value="1"/>
</dbReference>
<evidence type="ECO:0000259" key="10">
    <source>
        <dbReference type="Pfam" id="PF13231"/>
    </source>
</evidence>
<proteinExistence type="predicted"/>
<feature type="compositionally biased region" description="Low complexity" evidence="8">
    <location>
        <begin position="499"/>
        <end position="512"/>
    </location>
</feature>
<evidence type="ECO:0000256" key="1">
    <source>
        <dbReference type="ARBA" id="ARBA00004651"/>
    </source>
</evidence>
<evidence type="ECO:0000259" key="11">
    <source>
        <dbReference type="Pfam" id="PF24878"/>
    </source>
</evidence>
<feature type="transmembrane region" description="Helical" evidence="9">
    <location>
        <begin position="346"/>
        <end position="364"/>
    </location>
</feature>
<feature type="domain" description="Glycosyltransferase RgtA/B/C/D-like" evidence="10">
    <location>
        <begin position="54"/>
        <end position="213"/>
    </location>
</feature>
<feature type="transmembrane region" description="Helical" evidence="9">
    <location>
        <begin position="404"/>
        <end position="423"/>
    </location>
</feature>
<evidence type="ECO:0000256" key="9">
    <source>
        <dbReference type="SAM" id="Phobius"/>
    </source>
</evidence>
<dbReference type="InterPro" id="IPR050297">
    <property type="entry name" value="LipidA_mod_glycosyltrf_83"/>
</dbReference>
<reference evidence="12 13" key="1">
    <citation type="submission" date="2020-04" db="EMBL/GenBank/DDBJ databases">
        <authorList>
            <person name="Klaysubun C."/>
            <person name="Duangmal K."/>
            <person name="Lipun K."/>
        </authorList>
    </citation>
    <scope>NUCLEOTIDE SEQUENCE [LARGE SCALE GENOMIC DNA]</scope>
    <source>
        <strain evidence="12 13">K10HN5</strain>
    </source>
</reference>
<feature type="transmembrane region" description="Helical" evidence="9">
    <location>
        <begin position="430"/>
        <end position="452"/>
    </location>
</feature>
<evidence type="ECO:0000256" key="7">
    <source>
        <dbReference type="ARBA" id="ARBA00023136"/>
    </source>
</evidence>
<evidence type="ECO:0000256" key="2">
    <source>
        <dbReference type="ARBA" id="ARBA00022475"/>
    </source>
</evidence>
<feature type="transmembrane region" description="Helical" evidence="9">
    <location>
        <begin position="103"/>
        <end position="123"/>
    </location>
</feature>
<evidence type="ECO:0000313" key="12">
    <source>
        <dbReference type="EMBL" id="NMI00846.1"/>
    </source>
</evidence>
<evidence type="ECO:0000313" key="13">
    <source>
        <dbReference type="Proteomes" id="UP000820669"/>
    </source>
</evidence>
<feature type="compositionally biased region" description="Gly residues" evidence="8">
    <location>
        <begin position="471"/>
        <end position="491"/>
    </location>
</feature>
<keyword evidence="4" id="KW-0808">Transferase</keyword>
<evidence type="ECO:0000256" key="4">
    <source>
        <dbReference type="ARBA" id="ARBA00022679"/>
    </source>
</evidence>
<keyword evidence="13" id="KW-1185">Reference proteome</keyword>
<feature type="transmembrane region" description="Helical" evidence="9">
    <location>
        <begin position="129"/>
        <end position="146"/>
    </location>
</feature>
<feature type="transmembrane region" description="Helical" evidence="9">
    <location>
        <begin position="176"/>
        <end position="192"/>
    </location>
</feature>
<dbReference type="InterPro" id="IPR038731">
    <property type="entry name" value="RgtA/B/C-like"/>
</dbReference>
<keyword evidence="3" id="KW-0328">Glycosyltransferase</keyword>
<keyword evidence="2" id="KW-1003">Cell membrane</keyword>
<feature type="transmembrane region" description="Helical" evidence="9">
    <location>
        <begin position="153"/>
        <end position="170"/>
    </location>
</feature>
<evidence type="ECO:0000256" key="3">
    <source>
        <dbReference type="ARBA" id="ARBA00022676"/>
    </source>
</evidence>
<comment type="subcellular location">
    <subcellularLocation>
        <location evidence="1">Cell membrane</location>
        <topology evidence="1">Multi-pass membrane protein</topology>
    </subcellularLocation>
</comment>
<feature type="domain" description="Putative mannosyltransferase YkcA/B-like C-terminal" evidence="11">
    <location>
        <begin position="541"/>
        <end position="625"/>
    </location>
</feature>
<dbReference type="InterPro" id="IPR056785">
    <property type="entry name" value="YkcA/B-like_C"/>
</dbReference>
<feature type="transmembrane region" description="Helical" evidence="9">
    <location>
        <begin position="75"/>
        <end position="96"/>
    </location>
</feature>
<keyword evidence="7 9" id="KW-0472">Membrane</keyword>
<feature type="region of interest" description="Disordered" evidence="8">
    <location>
        <begin position="468"/>
        <end position="532"/>
    </location>
</feature>
<feature type="transmembrane region" description="Helical" evidence="9">
    <location>
        <begin position="321"/>
        <end position="340"/>
    </location>
</feature>
<name>A0ABX1SIF7_9PSEU</name>
<dbReference type="PANTHER" id="PTHR33908">
    <property type="entry name" value="MANNOSYLTRANSFERASE YKCB-RELATED"/>
    <property type="match status" value="1"/>
</dbReference>
<dbReference type="Pfam" id="PF13231">
    <property type="entry name" value="PMT_2"/>
    <property type="match status" value="1"/>
</dbReference>
<organism evidence="12 13">
    <name type="scientific">Pseudonocardia acidicola</name>
    <dbReference type="NCBI Taxonomy" id="2724939"/>
    <lineage>
        <taxon>Bacteria</taxon>
        <taxon>Bacillati</taxon>
        <taxon>Actinomycetota</taxon>
        <taxon>Actinomycetes</taxon>
        <taxon>Pseudonocardiales</taxon>
        <taxon>Pseudonocardiaceae</taxon>
        <taxon>Pseudonocardia</taxon>
    </lineage>
</organism>
<dbReference type="EMBL" id="JAAXLA010000066">
    <property type="protein sequence ID" value="NMI00846.1"/>
    <property type="molecule type" value="Genomic_DNA"/>
</dbReference>
<feature type="transmembrane region" description="Helical" evidence="9">
    <location>
        <begin position="199"/>
        <end position="218"/>
    </location>
</feature>
<keyword evidence="6 9" id="KW-1133">Transmembrane helix</keyword>
<keyword evidence="5 9" id="KW-0812">Transmembrane</keyword>
<evidence type="ECO:0000256" key="8">
    <source>
        <dbReference type="SAM" id="MobiDB-lite"/>
    </source>
</evidence>
<feature type="transmembrane region" description="Helical" evidence="9">
    <location>
        <begin position="292"/>
        <end position="309"/>
    </location>
</feature>
<evidence type="ECO:0000256" key="5">
    <source>
        <dbReference type="ARBA" id="ARBA00022692"/>
    </source>
</evidence>
<evidence type="ECO:0000256" key="6">
    <source>
        <dbReference type="ARBA" id="ARBA00022989"/>
    </source>
</evidence>
<accession>A0ABX1SIF7</accession>
<gene>
    <name evidence="12" type="ORF">HF526_26580</name>
</gene>
<dbReference type="Pfam" id="PF24878">
    <property type="entry name" value="YkcB_C"/>
    <property type="match status" value="1"/>
</dbReference>
<feature type="transmembrane region" description="Helical" evidence="9">
    <location>
        <begin position="376"/>
        <end position="398"/>
    </location>
</feature>
<sequence>MIAVLAGTALLYLWSLPASGFANEYYAAAVQAGTRSWKAWLFGSLDSGNVITVDKPPAALWIMGLSARIFGFGSWSLLAPQALQGVAAVALLYGAVRRWAGPAAGLVAGAVLALTPAAALMFGFDNPDALLTLLLVAGGYAVVRAVDAGSTRASTRWLVWAGAAIGVGFLTKMGQALLVVPAFGLVYLVAGPSPLRTRLLQLLAALGSMIAAAGWYVLLVELWPATDRPYIGGSTTNSLLELALGYNGLGRLLGGNGNGGGGGGGFGGAAGSSFGGATGLTRLFGSEMGLEISWLLPAALVSLVAGLWLSRRAPRTDRLRAGMLLWGGWLLVSGLVFSYMSGTIHPYYTVALAPAIAALVASAGRELWRRRESLTARVALAVMAAVTAAWSFALLAGSAESYAWIRWVILVAAVPAVLGLPAGAGRLRRVAVVAAAVAALTGIAGSGAYAVATASTAHGGSIPSVGITASAGGGPMGPGPDGRGGSTGGRPGAQPLSMPGATGAPPSFPAGAPFGGSGASGPGGGPGGGTGVNTELAALLHATASTWSAAVSTSQSAAALELATGTAVMSTGGWSGSDPAVTLEQFQAYVAAGAIHYYLGGGQGGGPGGGSGTSSAEIAAWVAANFPATTVGGQTVYHLTG</sequence>
<protein>
    <submittedName>
        <fullName evidence="12">Glycosyltransferase family 39 protein</fullName>
    </submittedName>
</protein>
<dbReference type="Proteomes" id="UP000820669">
    <property type="component" value="Unassembled WGS sequence"/>
</dbReference>
<feature type="compositionally biased region" description="Gly residues" evidence="8">
    <location>
        <begin position="513"/>
        <end position="531"/>
    </location>
</feature>